<proteinExistence type="predicted"/>
<evidence type="ECO:0000256" key="2">
    <source>
        <dbReference type="ARBA" id="ARBA00022737"/>
    </source>
</evidence>
<accession>A0A3Q3CT92</accession>
<dbReference type="Gene3D" id="3.80.10.10">
    <property type="entry name" value="Ribonuclease Inhibitor"/>
    <property type="match status" value="2"/>
</dbReference>
<dbReference type="OMA" id="CYIPRSI"/>
<dbReference type="InterPro" id="IPR001611">
    <property type="entry name" value="Leu-rich_rpt"/>
</dbReference>
<reference evidence="3" key="2">
    <citation type="submission" date="2025-09" db="UniProtKB">
        <authorList>
            <consortium name="Ensembl"/>
        </authorList>
    </citation>
    <scope>IDENTIFICATION</scope>
</reference>
<dbReference type="SUPFAM" id="SSF52047">
    <property type="entry name" value="RNI-like"/>
    <property type="match status" value="1"/>
</dbReference>
<dbReference type="SMART" id="SM00368">
    <property type="entry name" value="LRR_RI"/>
    <property type="match status" value="8"/>
</dbReference>
<dbReference type="InterPro" id="IPR051261">
    <property type="entry name" value="NLR"/>
</dbReference>
<evidence type="ECO:0000313" key="4">
    <source>
        <dbReference type="Proteomes" id="UP000264840"/>
    </source>
</evidence>
<dbReference type="GeneTree" id="ENSGT01150000286915"/>
<reference evidence="3" key="1">
    <citation type="submission" date="2025-08" db="UniProtKB">
        <authorList>
            <consortium name="Ensembl"/>
        </authorList>
    </citation>
    <scope>IDENTIFICATION</scope>
</reference>
<organism evidence="3 4">
    <name type="scientific">Haplochromis burtoni</name>
    <name type="common">Burton's mouthbrooder</name>
    <name type="synonym">Chromis burtoni</name>
    <dbReference type="NCBI Taxonomy" id="8153"/>
    <lineage>
        <taxon>Eukaryota</taxon>
        <taxon>Metazoa</taxon>
        <taxon>Chordata</taxon>
        <taxon>Craniata</taxon>
        <taxon>Vertebrata</taxon>
        <taxon>Euteleostomi</taxon>
        <taxon>Actinopterygii</taxon>
        <taxon>Neopterygii</taxon>
        <taxon>Teleostei</taxon>
        <taxon>Neoteleostei</taxon>
        <taxon>Acanthomorphata</taxon>
        <taxon>Ovalentaria</taxon>
        <taxon>Cichlomorphae</taxon>
        <taxon>Cichliformes</taxon>
        <taxon>Cichlidae</taxon>
        <taxon>African cichlids</taxon>
        <taxon>Pseudocrenilabrinae</taxon>
        <taxon>Haplochromini</taxon>
        <taxon>Haplochromis</taxon>
    </lineage>
</organism>
<dbReference type="Pfam" id="PF13516">
    <property type="entry name" value="LRR_6"/>
    <property type="match status" value="4"/>
</dbReference>
<dbReference type="STRING" id="8153.ENSHBUP00000030213"/>
<dbReference type="Ensembl" id="ENSHBUT00000021028.1">
    <property type="protein sequence ID" value="ENSHBUP00000030213.1"/>
    <property type="gene ID" value="ENSHBUG00000015107.1"/>
</dbReference>
<keyword evidence="2" id="KW-0677">Repeat</keyword>
<name>A0A3Q3CT92_HAPBU</name>
<sequence length="384" mass="42049">CESLPAEKIINLFHCLNELNDGSLVEEIQQSLRSGRLSRDKLSPAQWSALVFILLSSEKDLDVFDLKKYSASEEALLRLLPVVKASNKALLTHCNLSERVYKALSSVLGSQCSSMIELDLSYNSLENSELEFLSSGLKNPQCKLNTLRLSQCNLSVKSFEALSSVLCSSRLRELDLSCNNIWDSEVKLLSSGLESPQCTLNMLRLSHCNLSERSCEALSSALSSQSSSLKELDLNNNSLQDSGVKCLSVSLQSPHCTLETLRLSGCFLSERSCEDLSSVLSSQSSSLRELDLSNNDLKDSGVKLLSTALQSPHWKLNTLSLSGCLITEEGCTSLASALSSNPSHLRELDLSYNHPGASGMKLLSAQLKDPCWRLDTLRYGENVG</sequence>
<protein>
    <submittedName>
        <fullName evidence="3">NACHT, LRR and PYD domains-containing protein 12-like</fullName>
    </submittedName>
</protein>
<dbReference type="AlphaFoldDB" id="A0A3Q3CT92"/>
<keyword evidence="1" id="KW-0433">Leucine-rich repeat</keyword>
<dbReference type="Proteomes" id="UP000264840">
    <property type="component" value="Unplaced"/>
</dbReference>
<keyword evidence="4" id="KW-1185">Reference proteome</keyword>
<evidence type="ECO:0000313" key="3">
    <source>
        <dbReference type="Ensembl" id="ENSHBUP00000030213.1"/>
    </source>
</evidence>
<dbReference type="InterPro" id="IPR032675">
    <property type="entry name" value="LRR_dom_sf"/>
</dbReference>
<evidence type="ECO:0000256" key="1">
    <source>
        <dbReference type="ARBA" id="ARBA00022614"/>
    </source>
</evidence>
<dbReference type="PANTHER" id="PTHR24106">
    <property type="entry name" value="NACHT, LRR AND CARD DOMAINS-CONTAINING"/>
    <property type="match status" value="1"/>
</dbReference>
<dbReference type="PROSITE" id="PS51450">
    <property type="entry name" value="LRR"/>
    <property type="match status" value="1"/>
</dbReference>